<dbReference type="Proteomes" id="UP000694561">
    <property type="component" value="Unplaced"/>
</dbReference>
<dbReference type="Gene3D" id="3.30.420.40">
    <property type="match status" value="1"/>
</dbReference>
<dbReference type="Gene3D" id="1.10.285.20">
    <property type="entry name" value="Uncharacterised protein PF01937, DUF89, domain 2"/>
    <property type="match status" value="1"/>
</dbReference>
<comment type="catalytic activity">
    <reaction evidence="18">
        <text>(R)-4'-phosphopantetheine + H2O = (R)-pantetheine + phosphate</text>
        <dbReference type="Rhea" id="RHEA:68328"/>
        <dbReference type="ChEBI" id="CHEBI:15377"/>
        <dbReference type="ChEBI" id="CHEBI:16753"/>
        <dbReference type="ChEBI" id="CHEBI:43474"/>
        <dbReference type="ChEBI" id="CHEBI:61723"/>
    </reaction>
    <physiologicalReaction direction="left-to-right" evidence="18">
        <dbReference type="Rhea" id="RHEA:68329"/>
    </physiologicalReaction>
</comment>
<feature type="region of interest" description="Disordered" evidence="23">
    <location>
        <begin position="631"/>
        <end position="662"/>
    </location>
</feature>
<evidence type="ECO:0000256" key="7">
    <source>
        <dbReference type="ARBA" id="ARBA00022490"/>
    </source>
</evidence>
<dbReference type="FunFam" id="3.30.420.510:FF:000002">
    <property type="entry name" value="Pantothenate kinase 4"/>
    <property type="match status" value="1"/>
</dbReference>
<keyword evidence="7" id="KW-0963">Cytoplasm</keyword>
<keyword evidence="26" id="KW-1185">Reference proteome</keyword>
<evidence type="ECO:0000256" key="13">
    <source>
        <dbReference type="ARBA" id="ARBA00022840"/>
    </source>
</evidence>
<dbReference type="GO" id="GO:0005634">
    <property type="term" value="C:nucleus"/>
    <property type="evidence" value="ECO:0007669"/>
    <property type="project" value="TreeGrafter"/>
</dbReference>
<dbReference type="InterPro" id="IPR043129">
    <property type="entry name" value="ATPase_NBD"/>
</dbReference>
<comment type="similarity">
    <text evidence="4">In the N-terminal section; belongs to the type II pantothenate kinase family.</text>
</comment>
<evidence type="ECO:0000256" key="16">
    <source>
        <dbReference type="ARBA" id="ARBA00023074"/>
    </source>
</evidence>
<keyword evidence="9" id="KW-0533">Nickel</keyword>
<evidence type="ECO:0000256" key="2">
    <source>
        <dbReference type="ARBA" id="ARBA00001967"/>
    </source>
</evidence>
<evidence type="ECO:0000256" key="23">
    <source>
        <dbReference type="SAM" id="MobiDB-lite"/>
    </source>
</evidence>
<evidence type="ECO:0000256" key="5">
    <source>
        <dbReference type="ARBA" id="ARBA00011388"/>
    </source>
</evidence>
<dbReference type="InterPro" id="IPR004567">
    <property type="entry name" value="Type_II_PanK"/>
</dbReference>
<evidence type="ECO:0000259" key="24">
    <source>
        <dbReference type="Pfam" id="PF01937"/>
    </source>
</evidence>
<evidence type="ECO:0000256" key="10">
    <source>
        <dbReference type="ARBA" id="ARBA00022723"/>
    </source>
</evidence>
<comment type="cofactor">
    <cofactor evidence="2">
        <name>Ni(2+)</name>
        <dbReference type="ChEBI" id="CHEBI:49786"/>
    </cofactor>
</comment>
<evidence type="ECO:0000256" key="18">
    <source>
        <dbReference type="ARBA" id="ARBA00029312"/>
    </source>
</evidence>
<dbReference type="FunFam" id="3.30.420.40:FF:000067">
    <property type="entry name" value="Pantothenate kinase 4"/>
    <property type="match status" value="1"/>
</dbReference>
<evidence type="ECO:0000313" key="26">
    <source>
        <dbReference type="Proteomes" id="UP000694561"/>
    </source>
</evidence>
<evidence type="ECO:0000256" key="17">
    <source>
        <dbReference type="ARBA" id="ARBA00023211"/>
    </source>
</evidence>
<dbReference type="GO" id="GO:0005829">
    <property type="term" value="C:cytosol"/>
    <property type="evidence" value="ECO:0007669"/>
    <property type="project" value="TreeGrafter"/>
</dbReference>
<dbReference type="Pfam" id="PF03630">
    <property type="entry name" value="Fumble"/>
    <property type="match status" value="1"/>
</dbReference>
<dbReference type="SUPFAM" id="SSF111321">
    <property type="entry name" value="AF1104-like"/>
    <property type="match status" value="1"/>
</dbReference>
<dbReference type="GO" id="GO:0004594">
    <property type="term" value="F:pantothenate kinase activity"/>
    <property type="evidence" value="ECO:0007669"/>
    <property type="project" value="TreeGrafter"/>
</dbReference>
<dbReference type="GO" id="GO:0046872">
    <property type="term" value="F:metal ion binding"/>
    <property type="evidence" value="ECO:0007669"/>
    <property type="project" value="UniProtKB-KW"/>
</dbReference>
<evidence type="ECO:0000256" key="6">
    <source>
        <dbReference type="ARBA" id="ARBA00019490"/>
    </source>
</evidence>
<proteinExistence type="inferred from homology"/>
<gene>
    <name evidence="25" type="primary">PANK4</name>
</gene>
<dbReference type="PANTHER" id="PTHR12280:SF20">
    <property type="entry name" value="4'-PHOSPHOPANTETHEINE PHOSPHATASE"/>
    <property type="match status" value="1"/>
</dbReference>
<keyword evidence="17" id="KW-0464">Manganese</keyword>
<dbReference type="InterPro" id="IPR036075">
    <property type="entry name" value="ARMT-1-like_metal-bd_sf"/>
</dbReference>
<comment type="catalytic activity">
    <reaction evidence="20">
        <text>(R)-4'-phospho-S-sulfopantetheine + H2O = (R)-S-sulfopantetheine + phosphate</text>
        <dbReference type="Rhea" id="RHEA:68340"/>
        <dbReference type="ChEBI" id="CHEBI:15377"/>
        <dbReference type="ChEBI" id="CHEBI:43474"/>
        <dbReference type="ChEBI" id="CHEBI:177302"/>
        <dbReference type="ChEBI" id="CHEBI:177303"/>
    </reaction>
    <physiologicalReaction direction="left-to-right" evidence="20">
        <dbReference type="Rhea" id="RHEA:68341"/>
    </physiologicalReaction>
</comment>
<evidence type="ECO:0000256" key="14">
    <source>
        <dbReference type="ARBA" id="ARBA00022990"/>
    </source>
</evidence>
<dbReference type="PANTHER" id="PTHR12280">
    <property type="entry name" value="PANTOTHENATE KINASE"/>
    <property type="match status" value="1"/>
</dbReference>
<accession>A0A8C6FA88</accession>
<dbReference type="Ensembl" id="ENSMMNT00015023809.1">
    <property type="protein sequence ID" value="ENSMMNP00015021668.1"/>
    <property type="gene ID" value="ENSMMNG00015015916.1"/>
</dbReference>
<dbReference type="GO" id="GO:0005524">
    <property type="term" value="F:ATP binding"/>
    <property type="evidence" value="ECO:0007669"/>
    <property type="project" value="UniProtKB-KW"/>
</dbReference>
<evidence type="ECO:0000256" key="8">
    <source>
        <dbReference type="ARBA" id="ARBA00022553"/>
    </source>
</evidence>
<dbReference type="Gene3D" id="1.20.1700.10">
    <property type="entry name" value="AF1104-like"/>
    <property type="match status" value="1"/>
</dbReference>
<protein>
    <recommendedName>
        <fullName evidence="6">4'-phosphopantetheine phosphatase</fullName>
    </recommendedName>
    <alternativeName>
        <fullName evidence="21">Inactive pantothenic acid kinase 4</fullName>
    </alternativeName>
</protein>
<feature type="domain" description="Damage-control phosphatase ARMT1-like metal-binding" evidence="24">
    <location>
        <begin position="454"/>
        <end position="611"/>
    </location>
</feature>
<keyword evidence="11" id="KW-0547">Nucleotide-binding</keyword>
<dbReference type="GO" id="GO:0016787">
    <property type="term" value="F:hydrolase activity"/>
    <property type="evidence" value="ECO:0007669"/>
    <property type="project" value="UniProtKB-KW"/>
</dbReference>
<keyword evidence="13" id="KW-0067">ATP-binding</keyword>
<evidence type="ECO:0000256" key="12">
    <source>
        <dbReference type="ARBA" id="ARBA00022801"/>
    </source>
</evidence>
<evidence type="ECO:0000256" key="9">
    <source>
        <dbReference type="ARBA" id="ARBA00022596"/>
    </source>
</evidence>
<keyword evidence="12" id="KW-0378">Hydrolase</keyword>
<name>A0A8C6FA88_MONMO</name>
<dbReference type="InterPro" id="IPR035073">
    <property type="entry name" value="At2g17340_3_helix_bundle"/>
</dbReference>
<organism evidence="25 26">
    <name type="scientific">Monodon monoceros</name>
    <name type="common">Narwhal</name>
    <name type="synonym">Ceratodon monodon</name>
    <dbReference type="NCBI Taxonomy" id="40151"/>
    <lineage>
        <taxon>Eukaryota</taxon>
        <taxon>Metazoa</taxon>
        <taxon>Chordata</taxon>
        <taxon>Craniata</taxon>
        <taxon>Vertebrata</taxon>
        <taxon>Euteleostomi</taxon>
        <taxon>Mammalia</taxon>
        <taxon>Eutheria</taxon>
        <taxon>Laurasiatheria</taxon>
        <taxon>Artiodactyla</taxon>
        <taxon>Whippomorpha</taxon>
        <taxon>Cetacea</taxon>
        <taxon>Odontoceti</taxon>
        <taxon>Monodontidae</taxon>
        <taxon>Monodon</taxon>
    </lineage>
</organism>
<evidence type="ECO:0000256" key="21">
    <source>
        <dbReference type="ARBA" id="ARBA00032948"/>
    </source>
</evidence>
<keyword evidence="14" id="KW-0007">Acetylation</keyword>
<comment type="subunit">
    <text evidence="5">Homodimer. Interacts with PKM.</text>
</comment>
<evidence type="ECO:0000256" key="4">
    <source>
        <dbReference type="ARBA" id="ARBA00005538"/>
    </source>
</evidence>
<comment type="cofactor">
    <cofactor evidence="1">
        <name>Mn(2+)</name>
        <dbReference type="ChEBI" id="CHEBI:29035"/>
    </cofactor>
</comment>
<dbReference type="Pfam" id="PF01937">
    <property type="entry name" value="ARMT1-like_dom"/>
    <property type="match status" value="1"/>
</dbReference>
<evidence type="ECO:0000313" key="25">
    <source>
        <dbReference type="Ensembl" id="ENSMMNP00015021668.1"/>
    </source>
</evidence>
<dbReference type="CDD" id="cd24123">
    <property type="entry name" value="ASKHA_NBD_PanK-II_Pank4"/>
    <property type="match status" value="1"/>
</dbReference>
<keyword evidence="16" id="KW-0944">Nitration</keyword>
<reference evidence="25" key="2">
    <citation type="submission" date="2025-09" db="UniProtKB">
        <authorList>
            <consortium name="Ensembl"/>
        </authorList>
    </citation>
    <scope>IDENTIFICATION</scope>
</reference>
<comment type="catalytic activity">
    <reaction evidence="19">
        <text>(R)-4'-phosphopantetheine sulfonate + H2O = (R)-pantetheine sulfonate + phosphate</text>
        <dbReference type="Rhea" id="RHEA:68336"/>
        <dbReference type="ChEBI" id="CHEBI:15377"/>
        <dbReference type="ChEBI" id="CHEBI:43474"/>
        <dbReference type="ChEBI" id="CHEBI:177300"/>
        <dbReference type="ChEBI" id="CHEBI:177301"/>
    </reaction>
    <physiologicalReaction direction="left-to-right" evidence="19">
        <dbReference type="Rhea" id="RHEA:68337"/>
    </physiologicalReaction>
</comment>
<keyword evidence="10" id="KW-0479">Metal-binding</keyword>
<comment type="function">
    <text evidence="22">Phosphatase which shows a preference for 4'-phosphopantetheine and its oxidatively damaged forms (sulfonate or S-sulfonate), providing strong indirect evidence that the phosphatase activity pre-empts damage in the coenzyme A (CoA) pathway. Hydrolyzing excess 4'-phosphopantetheine could constitute a directed overflow mechanism to prevent its oxidation to the S-sulfonate, sulfonate, or other forms. Hydrolyzing 4'-phosphopantetheine sulfonate or S-sulfonate would forestall their conversion to inactive forms of CoA and acyl carrier protein. May play a role in the physiological regulation of CoA intracellular levels.</text>
</comment>
<comment type="subcellular location">
    <subcellularLocation>
        <location evidence="3">Cytoplasm</location>
    </subcellularLocation>
</comment>
<dbReference type="Gene3D" id="3.30.420.510">
    <property type="match status" value="1"/>
</dbReference>
<reference evidence="25" key="1">
    <citation type="submission" date="2025-08" db="UniProtKB">
        <authorList>
            <consortium name="Ensembl"/>
        </authorList>
    </citation>
    <scope>IDENTIFICATION</scope>
</reference>
<evidence type="ECO:0000256" key="3">
    <source>
        <dbReference type="ARBA" id="ARBA00004496"/>
    </source>
</evidence>
<dbReference type="InterPro" id="IPR002791">
    <property type="entry name" value="ARMT1-like_metal-bd"/>
</dbReference>
<keyword evidence="15" id="KW-0173">Coenzyme A biosynthesis</keyword>
<dbReference type="GO" id="GO:0015937">
    <property type="term" value="P:coenzyme A biosynthetic process"/>
    <property type="evidence" value="ECO:0007669"/>
    <property type="project" value="UniProtKB-KW"/>
</dbReference>
<evidence type="ECO:0000256" key="11">
    <source>
        <dbReference type="ARBA" id="ARBA00022741"/>
    </source>
</evidence>
<keyword evidence="8" id="KW-0597">Phosphoprotein</keyword>
<evidence type="ECO:0000256" key="1">
    <source>
        <dbReference type="ARBA" id="ARBA00001936"/>
    </source>
</evidence>
<evidence type="ECO:0000256" key="20">
    <source>
        <dbReference type="ARBA" id="ARBA00029347"/>
    </source>
</evidence>
<evidence type="ECO:0000256" key="19">
    <source>
        <dbReference type="ARBA" id="ARBA00029319"/>
    </source>
</evidence>
<dbReference type="NCBIfam" id="TIGR00555">
    <property type="entry name" value="panK_eukar"/>
    <property type="match status" value="1"/>
</dbReference>
<dbReference type="GeneTree" id="ENSGT00940000158896"/>
<dbReference type="AlphaFoldDB" id="A0A8C6FA88"/>
<evidence type="ECO:0000256" key="15">
    <source>
        <dbReference type="ARBA" id="ARBA00022993"/>
    </source>
</evidence>
<dbReference type="SUPFAM" id="SSF53067">
    <property type="entry name" value="Actin-like ATPase domain"/>
    <property type="match status" value="2"/>
</dbReference>
<sequence>MAECGGSGSGSSGDSLDKSITLPPDEIFRNLENAKRFAIDIGGSLTKLAYYSTVQHKVARVRSFDHSDKDTEQDHEPPYEISVQEEVTARLHFVKFENTYIEACLDFIKDHLVNTETKVIQATGGGAYKFKDLIEEKLQLKVDKEDVMTCLIKGCNFVLKNIPHEAFVYQKGSNPEFRFQTNHPSVFPYLLVSIGSGVSIVKVETEDRFEWIGGSSIGGGTFWGLGALLTKTKKFDELLHLASRGQHTNVDMLVQDIYGGAHQTLGLSGNLIASSFGKSATADTEFSKEDMAKSLLHMISNDIGQLACLYARLHCLDRVYFGGFFIRGHPVTMRTITYSINFFSKGEVQALFLRHEGYLGAIGAFLKGAEQDNPNQYSWEENYAGSSGLMSSSPELCPTQRPRSGTFDLLEMDRLERPLVNLPLLLDPSSYVPDTVDLTDDALARKYWLTCFEEALDGVVKRAVASQPGSVDAAERAEKFRQKYWNKLQTLRHQPFAYGTLTVRSLLDTREHCLNEFNFPDPYSKVKQKDNGVALKCFQRVIHSLDALGWEERQLALVKGLLAGNVFDWGAKAVSDVLESDPQFGFEEAKRKLQERPWLVDSYSKWLQRLKVHGAVPASVLCPRGPGRVHGWGGGAGPRGAPRAPRSVPLSPPPRATSMSWHPCSKPDFGRTAMRSLASGQRSFGLAVLEEAGAAPVPPVPAGPSSPRPAVGSGVWRCLERLDAPVPN</sequence>
<dbReference type="FunFam" id="1.20.1700.10:FF:000001">
    <property type="entry name" value="Pantothenate kinase 4"/>
    <property type="match status" value="1"/>
</dbReference>
<evidence type="ECO:0000256" key="22">
    <source>
        <dbReference type="ARBA" id="ARBA00046055"/>
    </source>
</evidence>